<evidence type="ECO:0000313" key="2">
    <source>
        <dbReference type="EMBL" id="GFO35103.1"/>
    </source>
</evidence>
<name>A0AAV4CTB0_9GAST</name>
<feature type="compositionally biased region" description="Basic and acidic residues" evidence="1">
    <location>
        <begin position="19"/>
        <end position="29"/>
    </location>
</feature>
<dbReference type="Proteomes" id="UP000735302">
    <property type="component" value="Unassembled WGS sequence"/>
</dbReference>
<feature type="region of interest" description="Disordered" evidence="1">
    <location>
        <begin position="1"/>
        <end position="31"/>
    </location>
</feature>
<accession>A0AAV4CTB0</accession>
<gene>
    <name evidence="2" type="ORF">PoB_006160800</name>
</gene>
<reference evidence="2 3" key="1">
    <citation type="journal article" date="2021" name="Elife">
        <title>Chloroplast acquisition without the gene transfer in kleptoplastic sea slugs, Plakobranchus ocellatus.</title>
        <authorList>
            <person name="Maeda T."/>
            <person name="Takahashi S."/>
            <person name="Yoshida T."/>
            <person name="Shimamura S."/>
            <person name="Takaki Y."/>
            <person name="Nagai Y."/>
            <person name="Toyoda A."/>
            <person name="Suzuki Y."/>
            <person name="Arimoto A."/>
            <person name="Ishii H."/>
            <person name="Satoh N."/>
            <person name="Nishiyama T."/>
            <person name="Hasebe M."/>
            <person name="Maruyama T."/>
            <person name="Minagawa J."/>
            <person name="Obokata J."/>
            <person name="Shigenobu S."/>
        </authorList>
    </citation>
    <scope>NUCLEOTIDE SEQUENCE [LARGE SCALE GENOMIC DNA]</scope>
</reference>
<dbReference type="EMBL" id="BLXT01006957">
    <property type="protein sequence ID" value="GFO35103.1"/>
    <property type="molecule type" value="Genomic_DNA"/>
</dbReference>
<proteinExistence type="predicted"/>
<protein>
    <submittedName>
        <fullName evidence="2">Uncharacterized protein</fullName>
    </submittedName>
</protein>
<dbReference type="AlphaFoldDB" id="A0AAV4CTB0"/>
<evidence type="ECO:0000256" key="1">
    <source>
        <dbReference type="SAM" id="MobiDB-lite"/>
    </source>
</evidence>
<organism evidence="2 3">
    <name type="scientific">Plakobranchus ocellatus</name>
    <dbReference type="NCBI Taxonomy" id="259542"/>
    <lineage>
        <taxon>Eukaryota</taxon>
        <taxon>Metazoa</taxon>
        <taxon>Spiralia</taxon>
        <taxon>Lophotrochozoa</taxon>
        <taxon>Mollusca</taxon>
        <taxon>Gastropoda</taxon>
        <taxon>Heterobranchia</taxon>
        <taxon>Euthyneura</taxon>
        <taxon>Panpulmonata</taxon>
        <taxon>Sacoglossa</taxon>
        <taxon>Placobranchoidea</taxon>
        <taxon>Plakobranchidae</taxon>
        <taxon>Plakobranchus</taxon>
    </lineage>
</organism>
<sequence>MTPGHAVESRQAIPHHAQARPDLRPRSATERPCFTGLGPGQEFLAPGLCNLTGSHWCTNNSYDRYIILIELKRPSNCSIHEACSEKDCGARCRPVYKRDTPVVSQIKPDLQARGKQNKAEISALACSPLPEYLHGIAFHRLPLMHDSRSHTGNLPLLD</sequence>
<keyword evidence="3" id="KW-1185">Reference proteome</keyword>
<evidence type="ECO:0000313" key="3">
    <source>
        <dbReference type="Proteomes" id="UP000735302"/>
    </source>
</evidence>
<comment type="caution">
    <text evidence="2">The sequence shown here is derived from an EMBL/GenBank/DDBJ whole genome shotgun (WGS) entry which is preliminary data.</text>
</comment>